<reference evidence="2" key="1">
    <citation type="journal article" date="2020" name="Plant J.">
        <title>Transposons played a major role in the diversification between the closely related almond and peach genomes: results from the almond genome sequence.</title>
        <authorList>
            <person name="Alioto T."/>
            <person name="Alexiou K.G."/>
            <person name="Bardil A."/>
            <person name="Barteri F."/>
            <person name="Castanera R."/>
            <person name="Cruz F."/>
            <person name="Dhingra A."/>
            <person name="Duval H."/>
            <person name="Fernandez I Marti A."/>
            <person name="Frias L."/>
            <person name="Galan B."/>
            <person name="Garcia J.L."/>
            <person name="Howad W."/>
            <person name="Gomez-Garrido J."/>
            <person name="Gut M."/>
            <person name="Julca I."/>
            <person name="Morata J."/>
            <person name="Puigdomenech P."/>
            <person name="Ribeca P."/>
            <person name="Rubio Cabetas M.J."/>
            <person name="Vlasova A."/>
            <person name="Wirthensohn M."/>
            <person name="Garcia-Mas J."/>
            <person name="Gabaldon T."/>
            <person name="Casacuberta J.M."/>
            <person name="Arus P."/>
        </authorList>
    </citation>
    <scope>NUCLEOTIDE SEQUENCE [LARGE SCALE GENOMIC DNA]</scope>
    <source>
        <strain evidence="2">cv. Texas</strain>
    </source>
</reference>
<organism evidence="1 2">
    <name type="scientific">Prunus dulcis</name>
    <name type="common">Almond</name>
    <name type="synonym">Amygdalus dulcis</name>
    <dbReference type="NCBI Taxonomy" id="3755"/>
    <lineage>
        <taxon>Eukaryota</taxon>
        <taxon>Viridiplantae</taxon>
        <taxon>Streptophyta</taxon>
        <taxon>Embryophyta</taxon>
        <taxon>Tracheophyta</taxon>
        <taxon>Spermatophyta</taxon>
        <taxon>Magnoliopsida</taxon>
        <taxon>eudicotyledons</taxon>
        <taxon>Gunneridae</taxon>
        <taxon>Pentapetalae</taxon>
        <taxon>rosids</taxon>
        <taxon>fabids</taxon>
        <taxon>Rosales</taxon>
        <taxon>Rosaceae</taxon>
        <taxon>Amygdaloideae</taxon>
        <taxon>Amygdaleae</taxon>
        <taxon>Prunus</taxon>
    </lineage>
</organism>
<dbReference type="InParanoid" id="A0A5E4GCH3"/>
<protein>
    <submittedName>
        <fullName evidence="1">Uncharacterized protein</fullName>
    </submittedName>
</protein>
<accession>A0A5E4GCH3</accession>
<evidence type="ECO:0000313" key="1">
    <source>
        <dbReference type="EMBL" id="VVA37371.1"/>
    </source>
</evidence>
<evidence type="ECO:0000313" key="2">
    <source>
        <dbReference type="Proteomes" id="UP000327085"/>
    </source>
</evidence>
<dbReference type="EMBL" id="CABIKO010000530">
    <property type="protein sequence ID" value="VVA37371.1"/>
    <property type="molecule type" value="Genomic_DNA"/>
</dbReference>
<sequence length="65" mass="6719">MLSRTHMPNLPYVSKNALISSLDLLAKALVLVGARRRGLRENVVVGGGLAGWGGCLGCWGADLGG</sequence>
<dbReference type="AlphaFoldDB" id="A0A5E4GCH3"/>
<name>A0A5E4GCH3_PRUDU</name>
<gene>
    <name evidence="1" type="ORF">ALMOND_2B009559</name>
</gene>
<proteinExistence type="predicted"/>
<dbReference type="Proteomes" id="UP000327085">
    <property type="component" value="Chromosome 2"/>
</dbReference>
<dbReference type="Gramene" id="VVA37371">
    <property type="protein sequence ID" value="VVA37371"/>
    <property type="gene ID" value="Prudul26B009559"/>
</dbReference>